<gene>
    <name evidence="9" type="ORF">JET14_12205</name>
</gene>
<feature type="transmembrane region" description="Helical" evidence="7">
    <location>
        <begin position="296"/>
        <end position="315"/>
    </location>
</feature>
<evidence type="ECO:0000259" key="8">
    <source>
        <dbReference type="PROSITE" id="PS50928"/>
    </source>
</evidence>
<dbReference type="PANTHER" id="PTHR43005">
    <property type="entry name" value="BLR7065 PROTEIN"/>
    <property type="match status" value="1"/>
</dbReference>
<dbReference type="EMBL" id="CP066786">
    <property type="protein sequence ID" value="QQM29100.1"/>
    <property type="molecule type" value="Genomic_DNA"/>
</dbReference>
<feature type="transmembrane region" description="Helical" evidence="7">
    <location>
        <begin position="243"/>
        <end position="265"/>
    </location>
</feature>
<evidence type="ECO:0000256" key="6">
    <source>
        <dbReference type="ARBA" id="ARBA00023136"/>
    </source>
</evidence>
<comment type="similarity">
    <text evidence="7">Belongs to the binding-protein-dependent transport system permease family.</text>
</comment>
<reference evidence="9 10" key="1">
    <citation type="submission" date="2020-12" db="EMBL/GenBank/DDBJ databases">
        <authorList>
            <person name="Zheng R.K."/>
            <person name="Sun C.M."/>
        </authorList>
    </citation>
    <scope>NUCLEOTIDE SEQUENCE [LARGE SCALE GENOMIC DNA]</scope>
    <source>
        <strain evidence="9 10">ZRK001</strain>
    </source>
</reference>
<accession>A0A7T7HH51</accession>
<keyword evidence="5 7" id="KW-1133">Transmembrane helix</keyword>
<protein>
    <submittedName>
        <fullName evidence="9">Sugar ABC transporter permease</fullName>
    </submittedName>
</protein>
<evidence type="ECO:0000313" key="10">
    <source>
        <dbReference type="Proteomes" id="UP000596083"/>
    </source>
</evidence>
<dbReference type="CDD" id="cd06261">
    <property type="entry name" value="TM_PBP2"/>
    <property type="match status" value="1"/>
</dbReference>
<evidence type="ECO:0000313" key="9">
    <source>
        <dbReference type="EMBL" id="QQM29100.1"/>
    </source>
</evidence>
<evidence type="ECO:0000256" key="1">
    <source>
        <dbReference type="ARBA" id="ARBA00004651"/>
    </source>
</evidence>
<feature type="transmembrane region" description="Helical" evidence="7">
    <location>
        <begin position="41"/>
        <end position="60"/>
    </location>
</feature>
<organism evidence="9 10">
    <name type="scientific">Martelella lutilitoris</name>
    <dbReference type="NCBI Taxonomy" id="2583532"/>
    <lineage>
        <taxon>Bacteria</taxon>
        <taxon>Pseudomonadati</taxon>
        <taxon>Pseudomonadota</taxon>
        <taxon>Alphaproteobacteria</taxon>
        <taxon>Hyphomicrobiales</taxon>
        <taxon>Aurantimonadaceae</taxon>
        <taxon>Martelella</taxon>
    </lineage>
</organism>
<feature type="transmembrane region" description="Helical" evidence="7">
    <location>
        <begin position="102"/>
        <end position="123"/>
    </location>
</feature>
<dbReference type="Pfam" id="PF00528">
    <property type="entry name" value="BPD_transp_1"/>
    <property type="match status" value="1"/>
</dbReference>
<dbReference type="AlphaFoldDB" id="A0A7T7HH51"/>
<evidence type="ECO:0000256" key="2">
    <source>
        <dbReference type="ARBA" id="ARBA00022448"/>
    </source>
</evidence>
<feature type="transmembrane region" description="Helical" evidence="7">
    <location>
        <begin position="135"/>
        <end position="156"/>
    </location>
</feature>
<dbReference type="InterPro" id="IPR000515">
    <property type="entry name" value="MetI-like"/>
</dbReference>
<evidence type="ECO:0000256" key="3">
    <source>
        <dbReference type="ARBA" id="ARBA00022475"/>
    </source>
</evidence>
<feature type="transmembrane region" description="Helical" evidence="7">
    <location>
        <begin position="176"/>
        <end position="201"/>
    </location>
</feature>
<feature type="domain" description="ABC transmembrane type-1" evidence="8">
    <location>
        <begin position="98"/>
        <end position="312"/>
    </location>
</feature>
<dbReference type="GO" id="GO:0005886">
    <property type="term" value="C:plasma membrane"/>
    <property type="evidence" value="ECO:0007669"/>
    <property type="project" value="UniProtKB-SubCell"/>
</dbReference>
<dbReference type="SUPFAM" id="SSF161098">
    <property type="entry name" value="MetI-like"/>
    <property type="match status" value="1"/>
</dbReference>
<dbReference type="GO" id="GO:0055085">
    <property type="term" value="P:transmembrane transport"/>
    <property type="evidence" value="ECO:0007669"/>
    <property type="project" value="InterPro"/>
</dbReference>
<dbReference type="KEGG" id="mlut:JET14_12205"/>
<dbReference type="PANTHER" id="PTHR43005:SF1">
    <property type="entry name" value="SPERMIDINE_PUTRESCINE TRANSPORT SYSTEM PERMEASE PROTEIN"/>
    <property type="match status" value="1"/>
</dbReference>
<name>A0A7T7HH51_9HYPH</name>
<dbReference type="Proteomes" id="UP000596083">
    <property type="component" value="Chromosome"/>
</dbReference>
<comment type="subcellular location">
    <subcellularLocation>
        <location evidence="1 7">Cell membrane</location>
        <topology evidence="1 7">Multi-pass membrane protein</topology>
    </subcellularLocation>
</comment>
<evidence type="ECO:0000256" key="5">
    <source>
        <dbReference type="ARBA" id="ARBA00022989"/>
    </source>
</evidence>
<evidence type="ECO:0000256" key="4">
    <source>
        <dbReference type="ARBA" id="ARBA00022692"/>
    </source>
</evidence>
<keyword evidence="4 7" id="KW-0812">Transmembrane</keyword>
<dbReference type="InterPro" id="IPR035906">
    <property type="entry name" value="MetI-like_sf"/>
</dbReference>
<evidence type="ECO:0000256" key="7">
    <source>
        <dbReference type="RuleBase" id="RU363032"/>
    </source>
</evidence>
<keyword evidence="3" id="KW-1003">Cell membrane</keyword>
<proteinExistence type="inferred from homology"/>
<sequence length="323" mass="35463">MPVSSQRSAPNPDRVNGAGIAATAEYEAGPFSAWRKRMVPVLFILPGLILSAFIIIYPVWELIQTSLRKVTRFGKVTGLNDFANFEAVFSDTLFQEAAVRSVWWTLLVVGGTLICAAGIALILNEKFHGRAIARVIIMLPWSVSLSLLTVVWRWALNGETGYLNHLLEQLGIIDGPVVWLASGSTAFTVMILIGIIVSIPFTTTIFLGGLSSLPGDLYEAARMEGASHWHCFRTITVPMMQPYVNIAIVLNVIYVFNSFPIIWILTEGGPANSTDILVTYLYKIAFKYGKLGEASVVSLLMFVFLLAFAALYLRLVSKDPANA</sequence>
<dbReference type="Gene3D" id="1.10.3720.10">
    <property type="entry name" value="MetI-like"/>
    <property type="match status" value="1"/>
</dbReference>
<keyword evidence="6 7" id="KW-0472">Membrane</keyword>
<dbReference type="PROSITE" id="PS50928">
    <property type="entry name" value="ABC_TM1"/>
    <property type="match status" value="1"/>
</dbReference>
<keyword evidence="2 7" id="KW-0813">Transport</keyword>